<feature type="compositionally biased region" description="Polar residues" evidence="1">
    <location>
        <begin position="1"/>
        <end position="30"/>
    </location>
</feature>
<proteinExistence type="predicted"/>
<feature type="region of interest" description="Disordered" evidence="1">
    <location>
        <begin position="1"/>
        <end position="35"/>
    </location>
</feature>
<dbReference type="Proteomes" id="UP000694906">
    <property type="component" value="Unplaced"/>
</dbReference>
<reference evidence="3" key="1">
    <citation type="submission" date="2025-08" db="UniProtKB">
        <authorList>
            <consortium name="RefSeq"/>
        </authorList>
    </citation>
    <scope>IDENTIFICATION</scope>
</reference>
<feature type="region of interest" description="Disordered" evidence="1">
    <location>
        <begin position="149"/>
        <end position="193"/>
    </location>
</feature>
<feature type="compositionally biased region" description="Polar residues" evidence="1">
    <location>
        <begin position="149"/>
        <end position="164"/>
    </location>
</feature>
<sequence>MGLVSPQSQPKTQQTVKPLTYTNTSHNSPNPGLLGEAEASRIEVRTMPTHQGRGVSSLPLPLFARLVRPPQAPTPSPLKTFHRSAWLKVLSINYGARFKLHTAETAQKTQLSVSSCPHCPARTTDAPHSLPGHGSAGLKCQTSRALGSLSSSFPSTQKLRSNRGSHPIPPTSRPKNYGSGQAEKKPELPRWKGPSWLEVNRKDLMPPLWCLLITSLEKGPGQVTLPSSGTQGQVRQAQKIESGRGRRELASGNDSPLAHSRSTNESVVFQQLLPASLLFSPDRTSAKSSHCYL</sequence>
<evidence type="ECO:0000313" key="2">
    <source>
        <dbReference type="Proteomes" id="UP000694906"/>
    </source>
</evidence>
<keyword evidence="2" id="KW-1185">Reference proteome</keyword>
<protein>
    <submittedName>
        <fullName evidence="3">Uncharacterized protein LOC101706743 isoform X1</fullName>
    </submittedName>
</protein>
<dbReference type="RefSeq" id="XP_021103788.1">
    <property type="nucleotide sequence ID" value="XM_021248129.1"/>
</dbReference>
<organism evidence="2 3">
    <name type="scientific">Heterocephalus glaber</name>
    <name type="common">Naked mole rat</name>
    <dbReference type="NCBI Taxonomy" id="10181"/>
    <lineage>
        <taxon>Eukaryota</taxon>
        <taxon>Metazoa</taxon>
        <taxon>Chordata</taxon>
        <taxon>Craniata</taxon>
        <taxon>Vertebrata</taxon>
        <taxon>Euteleostomi</taxon>
        <taxon>Mammalia</taxon>
        <taxon>Eutheria</taxon>
        <taxon>Euarchontoglires</taxon>
        <taxon>Glires</taxon>
        <taxon>Rodentia</taxon>
        <taxon>Hystricomorpha</taxon>
        <taxon>Bathyergidae</taxon>
        <taxon>Heterocephalus</taxon>
    </lineage>
</organism>
<accession>A0AAX6S4A8</accession>
<feature type="region of interest" description="Disordered" evidence="1">
    <location>
        <begin position="222"/>
        <end position="262"/>
    </location>
</feature>
<evidence type="ECO:0000313" key="3">
    <source>
        <dbReference type="RefSeq" id="XP_021103788.1"/>
    </source>
</evidence>
<evidence type="ECO:0000256" key="1">
    <source>
        <dbReference type="SAM" id="MobiDB-lite"/>
    </source>
</evidence>
<dbReference type="GeneID" id="101706743"/>
<gene>
    <name evidence="3" type="primary">LOC101706743</name>
</gene>
<dbReference type="AlphaFoldDB" id="A0AAX6S4A8"/>
<name>A0AAX6S4A8_HETGA</name>
<feature type="compositionally biased region" description="Polar residues" evidence="1">
    <location>
        <begin position="224"/>
        <end position="236"/>
    </location>
</feature>